<proteinExistence type="predicted"/>
<comment type="caution">
    <text evidence="2">The sequence shown here is derived from an EMBL/GenBank/DDBJ whole genome shotgun (WGS) entry which is preliminary data.</text>
</comment>
<sequence length="108" mass="11870">MTLSNKTAVMQARGRAERPKPIDSPTRQLLTSRSPPPNQPNPKHKLVTPLTFCHYITEDTSEIFPGEGVGARSVPEKTDGRHCSSTPFIIGRGAGGVIRELRRRIAPQ</sequence>
<evidence type="ECO:0000313" key="2">
    <source>
        <dbReference type="EMBL" id="CAH4028452.1"/>
    </source>
</evidence>
<accession>A0A9P0TBQ6</accession>
<feature type="region of interest" description="Disordered" evidence="1">
    <location>
        <begin position="1"/>
        <end position="46"/>
    </location>
</feature>
<evidence type="ECO:0000256" key="1">
    <source>
        <dbReference type="SAM" id="MobiDB-lite"/>
    </source>
</evidence>
<reference evidence="2" key="1">
    <citation type="submission" date="2022-05" db="EMBL/GenBank/DDBJ databases">
        <authorList>
            <person name="Okamura Y."/>
        </authorList>
    </citation>
    <scope>NUCLEOTIDE SEQUENCE</scope>
</reference>
<dbReference type="Proteomes" id="UP001152562">
    <property type="component" value="Unassembled WGS sequence"/>
</dbReference>
<name>A0A9P0TBQ6_PIEBR</name>
<dbReference type="AlphaFoldDB" id="A0A9P0TBQ6"/>
<keyword evidence="3" id="KW-1185">Reference proteome</keyword>
<dbReference type="EMBL" id="CALOZG010000005">
    <property type="protein sequence ID" value="CAH4028452.1"/>
    <property type="molecule type" value="Genomic_DNA"/>
</dbReference>
<protein>
    <submittedName>
        <fullName evidence="2">Uncharacterized protein</fullName>
    </submittedName>
</protein>
<evidence type="ECO:0000313" key="3">
    <source>
        <dbReference type="Proteomes" id="UP001152562"/>
    </source>
</evidence>
<gene>
    <name evidence="2" type="ORF">PIBRA_LOCUS5289</name>
</gene>
<feature type="region of interest" description="Disordered" evidence="1">
    <location>
        <begin position="64"/>
        <end position="88"/>
    </location>
</feature>
<organism evidence="2 3">
    <name type="scientific">Pieris brassicae</name>
    <name type="common">White butterfly</name>
    <name type="synonym">Large white butterfly</name>
    <dbReference type="NCBI Taxonomy" id="7116"/>
    <lineage>
        <taxon>Eukaryota</taxon>
        <taxon>Metazoa</taxon>
        <taxon>Ecdysozoa</taxon>
        <taxon>Arthropoda</taxon>
        <taxon>Hexapoda</taxon>
        <taxon>Insecta</taxon>
        <taxon>Pterygota</taxon>
        <taxon>Neoptera</taxon>
        <taxon>Endopterygota</taxon>
        <taxon>Lepidoptera</taxon>
        <taxon>Glossata</taxon>
        <taxon>Ditrysia</taxon>
        <taxon>Papilionoidea</taxon>
        <taxon>Pieridae</taxon>
        <taxon>Pierinae</taxon>
        <taxon>Pieris</taxon>
    </lineage>
</organism>